<dbReference type="EMBL" id="MTSE01000012">
    <property type="protein sequence ID" value="OUJ72149.1"/>
    <property type="molecule type" value="Genomic_DNA"/>
</dbReference>
<gene>
    <name evidence="2" type="ORF">BXP70_19345</name>
</gene>
<dbReference type="Pfam" id="PF00027">
    <property type="entry name" value="cNMP_binding"/>
    <property type="match status" value="1"/>
</dbReference>
<comment type="caution">
    <text evidence="2">The sequence shown here is derived from an EMBL/GenBank/DDBJ whole genome shotgun (WGS) entry which is preliminary data.</text>
</comment>
<organism evidence="2 3">
    <name type="scientific">Hymenobacter crusticola</name>
    <dbReference type="NCBI Taxonomy" id="1770526"/>
    <lineage>
        <taxon>Bacteria</taxon>
        <taxon>Pseudomonadati</taxon>
        <taxon>Bacteroidota</taxon>
        <taxon>Cytophagia</taxon>
        <taxon>Cytophagales</taxon>
        <taxon>Hymenobacteraceae</taxon>
        <taxon>Hymenobacter</taxon>
    </lineage>
</organism>
<keyword evidence="3" id="KW-1185">Reference proteome</keyword>
<evidence type="ECO:0000313" key="3">
    <source>
        <dbReference type="Proteomes" id="UP000194873"/>
    </source>
</evidence>
<feature type="domain" description="Cyclic nucleotide-binding" evidence="1">
    <location>
        <begin position="32"/>
        <end position="109"/>
    </location>
</feature>
<evidence type="ECO:0000313" key="2">
    <source>
        <dbReference type="EMBL" id="OUJ72149.1"/>
    </source>
</evidence>
<evidence type="ECO:0000259" key="1">
    <source>
        <dbReference type="Pfam" id="PF00027"/>
    </source>
</evidence>
<dbReference type="RefSeq" id="WP_086595758.1">
    <property type="nucleotide sequence ID" value="NZ_MTSE01000012.1"/>
</dbReference>
<name>A0A243W9E7_9BACT</name>
<dbReference type="SUPFAM" id="SSF51206">
    <property type="entry name" value="cAMP-binding domain-like"/>
    <property type="match status" value="1"/>
</dbReference>
<dbReference type="InterPro" id="IPR018490">
    <property type="entry name" value="cNMP-bd_dom_sf"/>
</dbReference>
<dbReference type="OrthoDB" id="667553at2"/>
<protein>
    <recommendedName>
        <fullName evidence="1">Cyclic nucleotide-binding domain-containing protein</fullName>
    </recommendedName>
</protein>
<dbReference type="InterPro" id="IPR014710">
    <property type="entry name" value="RmlC-like_jellyroll"/>
</dbReference>
<dbReference type="InterPro" id="IPR000595">
    <property type="entry name" value="cNMP-bd_dom"/>
</dbReference>
<proteinExistence type="predicted"/>
<reference evidence="2 3" key="1">
    <citation type="submission" date="2017-01" db="EMBL/GenBank/DDBJ databases">
        <title>A new Hymenobacter.</title>
        <authorList>
            <person name="Liang Y."/>
            <person name="Feng F."/>
        </authorList>
    </citation>
    <scope>NUCLEOTIDE SEQUENCE [LARGE SCALE GENOMIC DNA]</scope>
    <source>
        <strain evidence="2">MIMBbqt21</strain>
    </source>
</reference>
<sequence>MQVLRDYIDQQTRSTISDADFALVMTELLPYRLQRKQYLLQAGEVCQYQAFVMQGALRLYSVDARGNKHIHVLGVESRWIGDRESWSQLTPSPYYIDAVEDSELLLINCPQAQGLVRTVPLVAELVRIQDERNAIATQKRLHDAISCSAEERYAAFIAQHPTYVQRFSQLMIASYLGISPETLSRIRAKLPPVSAAVVGRPGG</sequence>
<dbReference type="AlphaFoldDB" id="A0A243W9E7"/>
<accession>A0A243W9E7</accession>
<dbReference type="Proteomes" id="UP000194873">
    <property type="component" value="Unassembled WGS sequence"/>
</dbReference>
<dbReference type="Gene3D" id="2.60.120.10">
    <property type="entry name" value="Jelly Rolls"/>
    <property type="match status" value="1"/>
</dbReference>